<accession>A0ACB9GI54</accession>
<evidence type="ECO:0000313" key="1">
    <source>
        <dbReference type="EMBL" id="KAI3782427.1"/>
    </source>
</evidence>
<dbReference type="EMBL" id="CM042010">
    <property type="protein sequence ID" value="KAI3782427.1"/>
    <property type="molecule type" value="Genomic_DNA"/>
</dbReference>
<proteinExistence type="predicted"/>
<organism evidence="1 2">
    <name type="scientific">Cichorium intybus</name>
    <name type="common">Chicory</name>
    <dbReference type="NCBI Taxonomy" id="13427"/>
    <lineage>
        <taxon>Eukaryota</taxon>
        <taxon>Viridiplantae</taxon>
        <taxon>Streptophyta</taxon>
        <taxon>Embryophyta</taxon>
        <taxon>Tracheophyta</taxon>
        <taxon>Spermatophyta</taxon>
        <taxon>Magnoliopsida</taxon>
        <taxon>eudicotyledons</taxon>
        <taxon>Gunneridae</taxon>
        <taxon>Pentapetalae</taxon>
        <taxon>asterids</taxon>
        <taxon>campanulids</taxon>
        <taxon>Asterales</taxon>
        <taxon>Asteraceae</taxon>
        <taxon>Cichorioideae</taxon>
        <taxon>Cichorieae</taxon>
        <taxon>Cichoriinae</taxon>
        <taxon>Cichorium</taxon>
    </lineage>
</organism>
<name>A0ACB9GI54_CICIN</name>
<comment type="caution">
    <text evidence="1">The sequence shown here is derived from an EMBL/GenBank/DDBJ whole genome shotgun (WGS) entry which is preliminary data.</text>
</comment>
<sequence>MSDFFESVGSFFSGRVQRQLPSIIVEFIGPDAVIDANDPSEEALMRWCWARVHSPPRRSGTRNYQARRINGQHQQPVAKEEKVISTGCWVVPYW</sequence>
<dbReference type="Proteomes" id="UP001055811">
    <property type="component" value="Linkage Group LG02"/>
</dbReference>
<reference evidence="1 2" key="2">
    <citation type="journal article" date="2022" name="Mol. Ecol. Resour.">
        <title>The genomes of chicory, endive, great burdock and yacon provide insights into Asteraceae paleo-polyploidization history and plant inulin production.</title>
        <authorList>
            <person name="Fan W."/>
            <person name="Wang S."/>
            <person name="Wang H."/>
            <person name="Wang A."/>
            <person name="Jiang F."/>
            <person name="Liu H."/>
            <person name="Zhao H."/>
            <person name="Xu D."/>
            <person name="Zhang Y."/>
        </authorList>
    </citation>
    <scope>NUCLEOTIDE SEQUENCE [LARGE SCALE GENOMIC DNA]</scope>
    <source>
        <strain evidence="2">cv. Punajuju</strain>
        <tissue evidence="1">Leaves</tissue>
    </source>
</reference>
<gene>
    <name evidence="1" type="ORF">L2E82_12474</name>
</gene>
<reference evidence="2" key="1">
    <citation type="journal article" date="2022" name="Mol. Ecol. Resour.">
        <title>The genomes of chicory, endive, great burdock and yacon provide insights into Asteraceae palaeo-polyploidization history and plant inulin production.</title>
        <authorList>
            <person name="Fan W."/>
            <person name="Wang S."/>
            <person name="Wang H."/>
            <person name="Wang A."/>
            <person name="Jiang F."/>
            <person name="Liu H."/>
            <person name="Zhao H."/>
            <person name="Xu D."/>
            <person name="Zhang Y."/>
        </authorList>
    </citation>
    <scope>NUCLEOTIDE SEQUENCE [LARGE SCALE GENOMIC DNA]</scope>
    <source>
        <strain evidence="2">cv. Punajuju</strain>
    </source>
</reference>
<protein>
    <submittedName>
        <fullName evidence="1">Uncharacterized protein</fullName>
    </submittedName>
</protein>
<evidence type="ECO:0000313" key="2">
    <source>
        <dbReference type="Proteomes" id="UP001055811"/>
    </source>
</evidence>
<keyword evidence="2" id="KW-1185">Reference proteome</keyword>